<name>A0A4S8K195_MUSBA</name>
<gene>
    <name evidence="2" type="ORF">C4D60_Mb08t04400</name>
</gene>
<dbReference type="AlphaFoldDB" id="A0A4S8K195"/>
<dbReference type="Proteomes" id="UP000317650">
    <property type="component" value="Chromosome 8"/>
</dbReference>
<feature type="region of interest" description="Disordered" evidence="1">
    <location>
        <begin position="36"/>
        <end position="145"/>
    </location>
</feature>
<sequence>MAALCRALETWGRPHNGSDLVLVIAMSTNKRYCPCSGRQRTFGLTKNDTSNSNKATKRPPCHSAPYSRGIPQPHPPDASVSRDDADRRTSHTPTSLVDDSHPRSSPVIQPMLIPTPYNATSVDQPPLAPNAHSPIREQSRHSRPTTELRAFPEANTLSSNSTDDLLRAQLQLVN</sequence>
<evidence type="ECO:0000313" key="3">
    <source>
        <dbReference type="Proteomes" id="UP000317650"/>
    </source>
</evidence>
<feature type="compositionally biased region" description="Basic and acidic residues" evidence="1">
    <location>
        <begin position="80"/>
        <end position="89"/>
    </location>
</feature>
<comment type="caution">
    <text evidence="2">The sequence shown here is derived from an EMBL/GenBank/DDBJ whole genome shotgun (WGS) entry which is preliminary data.</text>
</comment>
<evidence type="ECO:0000313" key="2">
    <source>
        <dbReference type="EMBL" id="THU68487.1"/>
    </source>
</evidence>
<reference evidence="2 3" key="1">
    <citation type="journal article" date="2019" name="Nat. Plants">
        <title>Genome sequencing of Musa balbisiana reveals subgenome evolution and function divergence in polyploid bananas.</title>
        <authorList>
            <person name="Yao X."/>
        </authorList>
    </citation>
    <scope>NUCLEOTIDE SEQUENCE [LARGE SCALE GENOMIC DNA]</scope>
    <source>
        <strain evidence="3">cv. DH-PKW</strain>
        <tissue evidence="2">Leaves</tissue>
    </source>
</reference>
<keyword evidence="3" id="KW-1185">Reference proteome</keyword>
<organism evidence="2 3">
    <name type="scientific">Musa balbisiana</name>
    <name type="common">Banana</name>
    <dbReference type="NCBI Taxonomy" id="52838"/>
    <lineage>
        <taxon>Eukaryota</taxon>
        <taxon>Viridiplantae</taxon>
        <taxon>Streptophyta</taxon>
        <taxon>Embryophyta</taxon>
        <taxon>Tracheophyta</taxon>
        <taxon>Spermatophyta</taxon>
        <taxon>Magnoliopsida</taxon>
        <taxon>Liliopsida</taxon>
        <taxon>Zingiberales</taxon>
        <taxon>Musaceae</taxon>
        <taxon>Musa</taxon>
    </lineage>
</organism>
<feature type="compositionally biased region" description="Basic and acidic residues" evidence="1">
    <location>
        <begin position="134"/>
        <end position="145"/>
    </location>
</feature>
<protein>
    <submittedName>
        <fullName evidence="2">Uncharacterized protein</fullName>
    </submittedName>
</protein>
<accession>A0A4S8K195</accession>
<evidence type="ECO:0000256" key="1">
    <source>
        <dbReference type="SAM" id="MobiDB-lite"/>
    </source>
</evidence>
<proteinExistence type="predicted"/>
<feature type="compositionally biased region" description="Polar residues" evidence="1">
    <location>
        <begin position="38"/>
        <end position="54"/>
    </location>
</feature>
<dbReference type="EMBL" id="PYDT01000002">
    <property type="protein sequence ID" value="THU68487.1"/>
    <property type="molecule type" value="Genomic_DNA"/>
</dbReference>